<evidence type="ECO:0000313" key="3">
    <source>
        <dbReference type="Proteomes" id="UP001187859"/>
    </source>
</evidence>
<name>A0AAE4PZR9_9GAMM</name>
<dbReference type="RefSeq" id="WP_317519779.1">
    <property type="nucleotide sequence ID" value="NZ_JASGOQ010000001.1"/>
</dbReference>
<evidence type="ECO:0000313" key="2">
    <source>
        <dbReference type="EMBL" id="MDV5390245.1"/>
    </source>
</evidence>
<dbReference type="Proteomes" id="UP001187859">
    <property type="component" value="Unassembled WGS sequence"/>
</dbReference>
<sequence length="161" mass="18110">MLTSCITRLIFVLNRKRLPLYIMLIALNLSACDKKAEQQVKIPPTDPTLCVFTQGDCIKKVGDIVLSISLSPDRALSEKPLTLKLLSSDVLDNLQVRLEGRDMFMGIIPVNIRQLDKTTYEGQLIYGSCSSGYMVWRGFISFSRNGIEQAVIFDFLADNPY</sequence>
<evidence type="ECO:0008006" key="4">
    <source>
        <dbReference type="Google" id="ProtNLM"/>
    </source>
</evidence>
<comment type="caution">
    <text evidence="2">The sequence shown here is derived from an EMBL/GenBank/DDBJ whole genome shotgun (WGS) entry which is preliminary data.</text>
</comment>
<organism evidence="2 3">
    <name type="scientific">Shewanella xiamenensis</name>
    <dbReference type="NCBI Taxonomy" id="332186"/>
    <lineage>
        <taxon>Bacteria</taxon>
        <taxon>Pseudomonadati</taxon>
        <taxon>Pseudomonadota</taxon>
        <taxon>Gammaproteobacteria</taxon>
        <taxon>Alteromonadales</taxon>
        <taxon>Shewanellaceae</taxon>
        <taxon>Shewanella</taxon>
    </lineage>
</organism>
<feature type="signal peptide" evidence="1">
    <location>
        <begin position="1"/>
        <end position="31"/>
    </location>
</feature>
<keyword evidence="1" id="KW-0732">Signal</keyword>
<accession>A0AAE4PZR9</accession>
<feature type="chain" id="PRO_5042255797" description="Lipoprotein" evidence="1">
    <location>
        <begin position="32"/>
        <end position="161"/>
    </location>
</feature>
<dbReference type="EMBL" id="JASGOQ010000001">
    <property type="protein sequence ID" value="MDV5390245.1"/>
    <property type="molecule type" value="Genomic_DNA"/>
</dbReference>
<protein>
    <recommendedName>
        <fullName evidence="4">Lipoprotein</fullName>
    </recommendedName>
</protein>
<dbReference type="AlphaFoldDB" id="A0AAE4PZR9"/>
<gene>
    <name evidence="2" type="ORF">QM089_08250</name>
</gene>
<reference evidence="2" key="1">
    <citation type="submission" date="2023-05" db="EMBL/GenBank/DDBJ databases">
        <title>Colonisation of extended spectrum b-lactamase- and carbapenemase-producing bacteria on hospital surfaces from low- and middle-income countries.</title>
        <authorList>
            <person name="Nieto-Rosado M."/>
            <person name="Sands K."/>
            <person name="Iregbu K."/>
            <person name="Zahra R."/>
            <person name="Mazarati J.B."/>
            <person name="Mehtar S."/>
            <person name="Barnards-Group B."/>
            <person name="Walsh T.R."/>
        </authorList>
    </citation>
    <scope>NUCLEOTIDE SEQUENCE</scope>
    <source>
        <strain evidence="2">PP-E493</strain>
    </source>
</reference>
<proteinExistence type="predicted"/>
<evidence type="ECO:0000256" key="1">
    <source>
        <dbReference type="SAM" id="SignalP"/>
    </source>
</evidence>